<dbReference type="PANTHER" id="PTHR34219:SF3">
    <property type="entry name" value="BLL7967 PROTEIN"/>
    <property type="match status" value="1"/>
</dbReference>
<feature type="transmembrane region" description="Helical" evidence="1">
    <location>
        <begin position="180"/>
        <end position="200"/>
    </location>
</feature>
<dbReference type="EMBL" id="BASZ01000004">
    <property type="protein sequence ID" value="GAD48695.1"/>
    <property type="molecule type" value="Genomic_DNA"/>
</dbReference>
<gene>
    <name evidence="2" type="ORF">NT2_04_01060</name>
</gene>
<keyword evidence="1" id="KW-0812">Transmembrane</keyword>
<protein>
    <recommendedName>
        <fullName evidence="4">PepSY domain-containing protein</fullName>
    </recommendedName>
</protein>
<evidence type="ECO:0000313" key="3">
    <source>
        <dbReference type="Proteomes" id="UP000016568"/>
    </source>
</evidence>
<dbReference type="Proteomes" id="UP000016568">
    <property type="component" value="Unassembled WGS sequence"/>
</dbReference>
<accession>U2YJQ8</accession>
<feature type="transmembrane region" description="Helical" evidence="1">
    <location>
        <begin position="132"/>
        <end position="153"/>
    </location>
</feature>
<dbReference type="InterPro" id="IPR005625">
    <property type="entry name" value="PepSY-ass_TM"/>
</dbReference>
<dbReference type="PANTHER" id="PTHR34219">
    <property type="entry name" value="IRON-REGULATED INNER MEMBRANE PROTEIN-RELATED"/>
    <property type="match status" value="1"/>
</dbReference>
<sequence length="374" mass="41121">MGLPLLKLLDLLHRWMGGLLGLILALLGLSGAILVHKDAWIGLPHAHDPLRPDVASVAQATEALMALPGGPQGIIYATPRFGLHQTRFGEGAGLYADQAGNVVTRWQSQWERPELWLFDFHHHLFTGDFGEWISGIAGLAAVFFVVSGAILWWRTRKTFRFRLWPKRMSRPAIVMQHRDLGIVLAPLLLLSALTGAMLLFRPVAMVVVAPFGPVAETAKALEPPKYKSSGPLAQNTDWRAMLVAAHQRFPEAEFRILSLPRKPGDPIMLRMRQPDEWLPNGRTTLWFDAATGAVLGARDARALPQGAKVFNMAYPLHAGKVGGLAWRIVMTLSGLGMAVLGSFAVWSFWFRRPKQKKRVPAPAITPDAVASGSV</sequence>
<name>U2YJQ8_9SPHN</name>
<keyword evidence="3" id="KW-1185">Reference proteome</keyword>
<evidence type="ECO:0008006" key="4">
    <source>
        <dbReference type="Google" id="ProtNLM"/>
    </source>
</evidence>
<comment type="caution">
    <text evidence="2">The sequence shown here is derived from an EMBL/GenBank/DDBJ whole genome shotgun (WGS) entry which is preliminary data.</text>
</comment>
<dbReference type="Pfam" id="PF03929">
    <property type="entry name" value="PepSY_TM"/>
    <property type="match status" value="1"/>
</dbReference>
<dbReference type="AlphaFoldDB" id="U2YJQ8"/>
<feature type="transmembrane region" description="Helical" evidence="1">
    <location>
        <begin position="12"/>
        <end position="35"/>
    </location>
</feature>
<dbReference type="eggNOG" id="COG3182">
    <property type="taxonomic scope" value="Bacteria"/>
</dbReference>
<keyword evidence="1" id="KW-1133">Transmembrane helix</keyword>
<proteinExistence type="predicted"/>
<feature type="transmembrane region" description="Helical" evidence="1">
    <location>
        <begin position="324"/>
        <end position="349"/>
    </location>
</feature>
<reference evidence="2 3" key="1">
    <citation type="submission" date="2013-09" db="EMBL/GenBank/DDBJ databases">
        <title>Whole genome shotgun sequence of Novosphingobium tardaugens NBRC 16725.</title>
        <authorList>
            <person name="Isaki S."/>
            <person name="Hosoyama A."/>
            <person name="Tsuchikane K."/>
            <person name="Katsumata H."/>
            <person name="Ando Y."/>
            <person name="Yamazaki S."/>
            <person name="Fujita N."/>
        </authorList>
    </citation>
    <scope>NUCLEOTIDE SEQUENCE [LARGE SCALE GENOMIC DNA]</scope>
    <source>
        <strain evidence="2 3">NBRC 16725</strain>
    </source>
</reference>
<evidence type="ECO:0000256" key="1">
    <source>
        <dbReference type="SAM" id="Phobius"/>
    </source>
</evidence>
<organism evidence="2 3">
    <name type="scientific">Caenibius tardaugens NBRC 16725</name>
    <dbReference type="NCBI Taxonomy" id="1219035"/>
    <lineage>
        <taxon>Bacteria</taxon>
        <taxon>Pseudomonadati</taxon>
        <taxon>Pseudomonadota</taxon>
        <taxon>Alphaproteobacteria</taxon>
        <taxon>Sphingomonadales</taxon>
        <taxon>Erythrobacteraceae</taxon>
        <taxon>Caenibius</taxon>
    </lineage>
</organism>
<keyword evidence="1" id="KW-0472">Membrane</keyword>
<evidence type="ECO:0000313" key="2">
    <source>
        <dbReference type="EMBL" id="GAD48695.1"/>
    </source>
</evidence>